<dbReference type="SUPFAM" id="SSF63829">
    <property type="entry name" value="Calcium-dependent phosphotriesterase"/>
    <property type="match status" value="2"/>
</dbReference>
<keyword evidence="1" id="KW-0812">Transmembrane</keyword>
<dbReference type="SUPFAM" id="SSF55874">
    <property type="entry name" value="ATPase domain of HSP90 chaperone/DNA topoisomerase II/histidine kinase"/>
    <property type="match status" value="1"/>
</dbReference>
<gene>
    <name evidence="4" type="ORF">HMF3257_32310</name>
</gene>
<name>A0A327NUW0_9BACT</name>
<evidence type="ECO:0000313" key="5">
    <source>
        <dbReference type="Proteomes" id="UP000249016"/>
    </source>
</evidence>
<dbReference type="GO" id="GO:0016020">
    <property type="term" value="C:membrane"/>
    <property type="evidence" value="ECO:0007669"/>
    <property type="project" value="InterPro"/>
</dbReference>
<dbReference type="Gene3D" id="2.60.40.10">
    <property type="entry name" value="Immunoglobulins"/>
    <property type="match status" value="1"/>
</dbReference>
<keyword evidence="1" id="KW-0472">Membrane</keyword>
<evidence type="ECO:0000313" key="4">
    <source>
        <dbReference type="EMBL" id="RAI77654.1"/>
    </source>
</evidence>
<dbReference type="InterPro" id="IPR011123">
    <property type="entry name" value="Y_Y_Y"/>
</dbReference>
<dbReference type="InterPro" id="IPR050640">
    <property type="entry name" value="Bact_2-comp_sensor_kinase"/>
</dbReference>
<dbReference type="Pfam" id="PF07495">
    <property type="entry name" value="Y_Y_Y"/>
    <property type="match status" value="1"/>
</dbReference>
<dbReference type="SUPFAM" id="SSF101898">
    <property type="entry name" value="NHL repeat"/>
    <property type="match status" value="1"/>
</dbReference>
<reference evidence="4 5" key="1">
    <citation type="submission" date="2018-06" db="EMBL/GenBank/DDBJ databases">
        <title>Spirosoma sp. HMF3257 Genome sequencing and assembly.</title>
        <authorList>
            <person name="Kang H."/>
            <person name="Cha I."/>
            <person name="Kim H."/>
            <person name="Kang J."/>
            <person name="Joh K."/>
        </authorList>
    </citation>
    <scope>NUCLEOTIDE SEQUENCE [LARGE SCALE GENOMIC DNA]</scope>
    <source>
        <strain evidence="4 5">HMF3257</strain>
    </source>
</reference>
<dbReference type="Pfam" id="PF06580">
    <property type="entry name" value="His_kinase"/>
    <property type="match status" value="1"/>
</dbReference>
<dbReference type="InterPro" id="IPR036890">
    <property type="entry name" value="HATPase_C_sf"/>
</dbReference>
<dbReference type="OrthoDB" id="908907at2"/>
<evidence type="ECO:0000259" key="2">
    <source>
        <dbReference type="Pfam" id="PF06580"/>
    </source>
</evidence>
<feature type="domain" description="Signal transduction histidine kinase internal region" evidence="2">
    <location>
        <begin position="809"/>
        <end position="896"/>
    </location>
</feature>
<dbReference type="EMBL" id="QLII01000001">
    <property type="protein sequence ID" value="RAI77654.1"/>
    <property type="molecule type" value="Genomic_DNA"/>
</dbReference>
<dbReference type="AlphaFoldDB" id="A0A327NUW0"/>
<dbReference type="GO" id="GO:0000155">
    <property type="term" value="F:phosphorelay sensor kinase activity"/>
    <property type="evidence" value="ECO:0007669"/>
    <property type="project" value="InterPro"/>
</dbReference>
<dbReference type="PANTHER" id="PTHR34220">
    <property type="entry name" value="SENSOR HISTIDINE KINASE YPDA"/>
    <property type="match status" value="1"/>
</dbReference>
<dbReference type="PANTHER" id="PTHR34220:SF7">
    <property type="entry name" value="SENSOR HISTIDINE KINASE YPDA"/>
    <property type="match status" value="1"/>
</dbReference>
<dbReference type="InterPro" id="IPR011110">
    <property type="entry name" value="Reg_prop"/>
</dbReference>
<dbReference type="Gene3D" id="3.30.565.10">
    <property type="entry name" value="Histidine kinase-like ATPase, C-terminal domain"/>
    <property type="match status" value="1"/>
</dbReference>
<evidence type="ECO:0008006" key="6">
    <source>
        <dbReference type="Google" id="ProtNLM"/>
    </source>
</evidence>
<proteinExistence type="predicted"/>
<dbReference type="Gene3D" id="2.130.10.10">
    <property type="entry name" value="YVTN repeat-like/Quinoprotein amine dehydrogenase"/>
    <property type="match status" value="4"/>
</dbReference>
<sequence>MTYKKVSFGFSIIKVRMRYLWLVITLWWLLATIDSHSQEYPIVKYTTREGLVQNQVLCLLKDGRGYVWCGTWLGLSRFNGETFENYTAREGLWQGSINSICEDAQGYIWLLGGNGQLARFDGKTFKKYKAPNRLTGSLLVDKANHVQVLDDQHRLMQVSGDTVLPINLPHQPPGIVHNVLYHHASKRHVFQIDNHLYSYQLGSWQLIYQGKHLSDLVSIHQSILFKEADETGKAATIFVWDGNSTSPFLRYGPAGISVLKTQPYDFIFSHNSQLYRIPARSLRFDWVCADPPLVTKAFLDQPASALLWLPTEKGLWGLVRNGFKAFSPEQVPYVWSVVEDRKGGYFFMNFHHSLQYFDGKKLTTVPVSTYRDAANKLLNRLKLPPTTNVNDWYFRALRDHHGTLWLPNVLGVLHNANNQWNLTRPATQDPIAFAIAEDPRRNKIVCASNGFGYTIANQPPFQTKLITGKDPLFDHLLLCIAVAPDSRYWFSGLGVVCYDPDTGQFRSYNQQNGKLPTRIIQMLYFDWAGTLWAGGREGLYRFNRQCDCFEPFLPKQFPGLIQFVEQIDRNHLLISDAYSLYILDLTAYNQTNTVQIRCFNHHNGFMGLEPGQLGSYRDSKGTIWITSGSVLSRFDPRQVNLHQTPLRTFITKLHLKDSTFRVPFRPDTAIIKLPFGQNEVSLAVEAVGEDKPFRSQFSYRLEGVNSSWSRWQESNQITLTNLPNGVHTVQVRSRAGTLSSTESSSATIQFQTSVFFWRSPGFYAYAFWIGLVLLLTLLYAWWRQYKQQEQNLRQQQQLNQQENKVRYLQIQTIQAQMNPHFTFNVLGTIQHLIANNEPQQASASLLKLSHLIRNYLEASLLSDSPNGSLFAHEISLAKEVELLRMYIEFEQLQYGNLIQYDLTIDGKLNPENYRVPPLLLQPYVENAIKHGLLYKEEPGHLWIRFISIDDDALICTIEDDGVGREQAGEIQRTSFKKYKSRGTELIKRRVDILNQMGYAIRIQTNDRLAGGTVVTVQIGYQ</sequence>
<dbReference type="Proteomes" id="UP000249016">
    <property type="component" value="Unassembled WGS sequence"/>
</dbReference>
<dbReference type="InterPro" id="IPR010559">
    <property type="entry name" value="Sig_transdc_His_kin_internal"/>
</dbReference>
<evidence type="ECO:0000256" key="1">
    <source>
        <dbReference type="SAM" id="Phobius"/>
    </source>
</evidence>
<dbReference type="Pfam" id="PF07494">
    <property type="entry name" value="Reg_prop"/>
    <property type="match status" value="1"/>
</dbReference>
<protein>
    <recommendedName>
        <fullName evidence="6">Signal transduction histidine kinase internal region domain-containing protein</fullName>
    </recommendedName>
</protein>
<dbReference type="InterPro" id="IPR013783">
    <property type="entry name" value="Ig-like_fold"/>
</dbReference>
<organism evidence="4 5">
    <name type="scientific">Spirosoma telluris</name>
    <dbReference type="NCBI Taxonomy" id="2183553"/>
    <lineage>
        <taxon>Bacteria</taxon>
        <taxon>Pseudomonadati</taxon>
        <taxon>Bacteroidota</taxon>
        <taxon>Cytophagia</taxon>
        <taxon>Cytophagales</taxon>
        <taxon>Cytophagaceae</taxon>
        <taxon>Spirosoma</taxon>
    </lineage>
</organism>
<feature type="transmembrane region" description="Helical" evidence="1">
    <location>
        <begin position="762"/>
        <end position="782"/>
    </location>
</feature>
<keyword evidence="5" id="KW-1185">Reference proteome</keyword>
<feature type="domain" description="Two component regulator three Y" evidence="3">
    <location>
        <begin position="690"/>
        <end position="751"/>
    </location>
</feature>
<comment type="caution">
    <text evidence="4">The sequence shown here is derived from an EMBL/GenBank/DDBJ whole genome shotgun (WGS) entry which is preliminary data.</text>
</comment>
<accession>A0A327NUW0</accession>
<keyword evidence="1" id="KW-1133">Transmembrane helix</keyword>
<dbReference type="InterPro" id="IPR015943">
    <property type="entry name" value="WD40/YVTN_repeat-like_dom_sf"/>
</dbReference>
<evidence type="ECO:0000259" key="3">
    <source>
        <dbReference type="Pfam" id="PF07495"/>
    </source>
</evidence>